<sequence>MERFFGYLKDRTRVFLNNPKRTFSTPLVDYSCTGTQSGGDSHECLSGQVLRPEPPELVAEHTSLVTIEFLIRIGLPLLSNIYRVCCF</sequence>
<dbReference type="AlphaFoldDB" id="A0A2R6BA58"/>
<proteinExistence type="predicted"/>
<evidence type="ECO:0000313" key="2">
    <source>
        <dbReference type="Proteomes" id="UP000241284"/>
    </source>
</evidence>
<dbReference type="EMBL" id="NEXH01000009">
    <property type="protein sequence ID" value="PSN95487.1"/>
    <property type="molecule type" value="Genomic_DNA"/>
</dbReference>
<name>A0A2R6BA58_9ARCH</name>
<reference evidence="1 2" key="1">
    <citation type="submission" date="2017-04" db="EMBL/GenBank/DDBJ databases">
        <title>Novel microbial lineages endemic to geothermal iron-oxide mats fill important gaps in the evolutionary history of Archaea.</title>
        <authorList>
            <person name="Jay Z.J."/>
            <person name="Beam J.P."/>
            <person name="Dlakic M."/>
            <person name="Rusch D.B."/>
            <person name="Kozubal M.A."/>
            <person name="Inskeep W.P."/>
        </authorList>
    </citation>
    <scope>NUCLEOTIDE SEQUENCE [LARGE SCALE GENOMIC DNA]</scope>
    <source>
        <strain evidence="1">ECH_B_2</strain>
    </source>
</reference>
<gene>
    <name evidence="1" type="ORF">B9Q06_05535</name>
</gene>
<organism evidence="1 2">
    <name type="scientific">Candidatus Marsarchaeota G2 archaeon ECH_B_2</name>
    <dbReference type="NCBI Taxonomy" id="1978160"/>
    <lineage>
        <taxon>Archaea</taxon>
        <taxon>Candidatus Marsarchaeota</taxon>
        <taxon>Candidatus Marsarchaeota group 2</taxon>
    </lineage>
</organism>
<dbReference type="Proteomes" id="UP000241284">
    <property type="component" value="Unassembled WGS sequence"/>
</dbReference>
<comment type="caution">
    <text evidence="1">The sequence shown here is derived from an EMBL/GenBank/DDBJ whole genome shotgun (WGS) entry which is preliminary data.</text>
</comment>
<evidence type="ECO:0000313" key="1">
    <source>
        <dbReference type="EMBL" id="PSN95487.1"/>
    </source>
</evidence>
<protein>
    <submittedName>
        <fullName evidence="1">Uncharacterized protein</fullName>
    </submittedName>
</protein>
<accession>A0A2R6BA58</accession>